<dbReference type="Pfam" id="PF07065">
    <property type="entry name" value="D123"/>
    <property type="match status" value="1"/>
</dbReference>
<gene>
    <name evidence="3" type="ORF">C4D60_Mb01t10880</name>
</gene>
<dbReference type="Proteomes" id="UP000317650">
    <property type="component" value="Chromosome 1"/>
</dbReference>
<dbReference type="InterPro" id="IPR009772">
    <property type="entry name" value="CDC123"/>
</dbReference>
<evidence type="ECO:0000313" key="3">
    <source>
        <dbReference type="EMBL" id="THU62980.1"/>
    </source>
</evidence>
<dbReference type="PANTHER" id="PTHR15323">
    <property type="entry name" value="D123 PROTEIN"/>
    <property type="match status" value="1"/>
</dbReference>
<comment type="caution">
    <text evidence="3">The sequence shown here is derived from an EMBL/GenBank/DDBJ whole genome shotgun (WGS) entry which is preliminary data.</text>
</comment>
<evidence type="ECO:0008006" key="5">
    <source>
        <dbReference type="Google" id="ProtNLM"/>
    </source>
</evidence>
<feature type="compositionally biased region" description="Low complexity" evidence="2">
    <location>
        <begin position="38"/>
        <end position="49"/>
    </location>
</feature>
<evidence type="ECO:0000256" key="1">
    <source>
        <dbReference type="ARBA" id="ARBA00011047"/>
    </source>
</evidence>
<feature type="region of interest" description="Disordered" evidence="2">
    <location>
        <begin position="38"/>
        <end position="79"/>
    </location>
</feature>
<comment type="similarity">
    <text evidence="1">Belongs to the CDC123 family.</text>
</comment>
<evidence type="ECO:0000256" key="2">
    <source>
        <dbReference type="SAM" id="MobiDB-lite"/>
    </source>
</evidence>
<organism evidence="3 4">
    <name type="scientific">Musa balbisiana</name>
    <name type="common">Banana</name>
    <dbReference type="NCBI Taxonomy" id="52838"/>
    <lineage>
        <taxon>Eukaryota</taxon>
        <taxon>Viridiplantae</taxon>
        <taxon>Streptophyta</taxon>
        <taxon>Embryophyta</taxon>
        <taxon>Tracheophyta</taxon>
        <taxon>Spermatophyta</taxon>
        <taxon>Magnoliopsida</taxon>
        <taxon>Liliopsida</taxon>
        <taxon>Zingiberales</taxon>
        <taxon>Musaceae</taxon>
        <taxon>Musa</taxon>
    </lineage>
</organism>
<reference evidence="3 4" key="1">
    <citation type="journal article" date="2019" name="Nat. Plants">
        <title>Genome sequencing of Musa balbisiana reveals subgenome evolution and function divergence in polyploid bananas.</title>
        <authorList>
            <person name="Yao X."/>
        </authorList>
    </citation>
    <scope>NUCLEOTIDE SEQUENCE [LARGE SCALE GENOMIC DNA]</scope>
    <source>
        <strain evidence="4">cv. DH-PKW</strain>
        <tissue evidence="3">Leaves</tissue>
    </source>
</reference>
<dbReference type="PANTHER" id="PTHR15323:SF6">
    <property type="entry name" value="CELL DIVISION CYCLE PROTEIN 123 HOMOLOG"/>
    <property type="match status" value="1"/>
</dbReference>
<keyword evidence="4" id="KW-1185">Reference proteome</keyword>
<protein>
    <recommendedName>
        <fullName evidence="5">Cell division cycle protein 123</fullName>
    </recommendedName>
</protein>
<dbReference type="EMBL" id="PYDT01000004">
    <property type="protein sequence ID" value="THU62980.1"/>
    <property type="molecule type" value="Genomic_DNA"/>
</dbReference>
<sequence length="130" mass="15134">MQGGKEDEVEVLRCQINEWYPMFKPHTIRTLFHPLPVPSSATSSVSTPSPHLPTPTPTATTTMTRRRRSSFPDPPPAPTFESRNYTFDVYVTIDGRVKLIDFNPWRAFTLPLLFTWEELRKKHLIPRRKK</sequence>
<name>A0A4S8JLM8_MUSBA</name>
<dbReference type="GO" id="GO:0005737">
    <property type="term" value="C:cytoplasm"/>
    <property type="evidence" value="ECO:0007669"/>
    <property type="project" value="TreeGrafter"/>
</dbReference>
<dbReference type="STRING" id="52838.A0A4S8JLM8"/>
<evidence type="ECO:0000313" key="4">
    <source>
        <dbReference type="Proteomes" id="UP000317650"/>
    </source>
</evidence>
<accession>A0A4S8JLM8</accession>
<dbReference type="AlphaFoldDB" id="A0A4S8JLM8"/>
<proteinExistence type="inferred from homology"/>